<dbReference type="AlphaFoldDB" id="A0A0K1HNQ3"/>
<evidence type="ECO:0000313" key="5">
    <source>
        <dbReference type="EMBL" id="AKT93795.1"/>
    </source>
</evidence>
<keyword evidence="3" id="KW-0812">Transmembrane</keyword>
<feature type="transmembrane region" description="Helical" evidence="3">
    <location>
        <begin position="341"/>
        <end position="364"/>
    </location>
</feature>
<feature type="region of interest" description="Disordered" evidence="2">
    <location>
        <begin position="87"/>
        <end position="115"/>
    </location>
</feature>
<reference evidence="5" key="1">
    <citation type="journal article" date="2015" name="Genome Med.">
        <title>Clinical metagenomic identification of Balamuthia mandrillaris encephalitis and assembly of the draft genome: the continuing case for reference genome sequencing.</title>
        <authorList>
            <person name="Greninger A.L."/>
            <person name="Messacar K."/>
            <person name="Dunnebacke T."/>
            <person name="Naccache S.N."/>
            <person name="Federman S."/>
            <person name="Bouquet J."/>
            <person name="Mirsky D."/>
            <person name="Nomura Y."/>
            <person name="Yagi S."/>
            <person name="Glaser C."/>
            <person name="Vollmer M."/>
            <person name="Press C.A."/>
            <person name="Klenschmidt-DeMasters B.K."/>
            <person name="Dominguez S.R."/>
            <person name="Chiu C.Y."/>
        </authorList>
    </citation>
    <scope>NUCLEOTIDE SEQUENCE</scope>
    <source>
        <strain evidence="5">GAM-19</strain>
        <strain evidence="4">V188</strain>
    </source>
</reference>
<dbReference type="EMBL" id="KT175739">
    <property type="protein sequence ID" value="AKT93795.1"/>
    <property type="molecule type" value="Genomic_DNA"/>
</dbReference>
<evidence type="ECO:0000313" key="4">
    <source>
        <dbReference type="EMBL" id="AKT93759.1"/>
    </source>
</evidence>
<evidence type="ECO:0000256" key="2">
    <source>
        <dbReference type="SAM" id="MobiDB-lite"/>
    </source>
</evidence>
<protein>
    <recommendedName>
        <fullName evidence="6">Transmembrane protein</fullName>
    </recommendedName>
</protein>
<feature type="transmembrane region" description="Helical" evidence="3">
    <location>
        <begin position="152"/>
        <end position="171"/>
    </location>
</feature>
<proteinExistence type="predicted"/>
<feature type="coiled-coil region" evidence="1">
    <location>
        <begin position="205"/>
        <end position="232"/>
    </location>
</feature>
<evidence type="ECO:0000256" key="1">
    <source>
        <dbReference type="SAM" id="Coils"/>
    </source>
</evidence>
<feature type="transmembrane region" description="Helical" evidence="3">
    <location>
        <begin position="52"/>
        <end position="77"/>
    </location>
</feature>
<keyword evidence="1" id="KW-0175">Coiled coil</keyword>
<evidence type="ECO:0008006" key="6">
    <source>
        <dbReference type="Google" id="ProtNLM"/>
    </source>
</evidence>
<organism evidence="5">
    <name type="scientific">Balamuthia mandrillaris</name>
    <dbReference type="NCBI Taxonomy" id="66527"/>
    <lineage>
        <taxon>Eukaryota</taxon>
        <taxon>Amoebozoa</taxon>
        <taxon>Discosea</taxon>
        <taxon>Longamoebia</taxon>
        <taxon>Centramoebida</taxon>
        <taxon>Balamuthiidae</taxon>
        <taxon>Balamuthia</taxon>
    </lineage>
</organism>
<keyword evidence="5" id="KW-0496">Mitochondrion</keyword>
<name>A0A0K1HNQ3_9EUKA</name>
<dbReference type="EMBL" id="KT175738">
    <property type="protein sequence ID" value="AKT93759.1"/>
    <property type="molecule type" value="Genomic_DNA"/>
</dbReference>
<feature type="transmembrane region" description="Helical" evidence="3">
    <location>
        <begin position="183"/>
        <end position="201"/>
    </location>
</feature>
<keyword evidence="3" id="KW-0472">Membrane</keyword>
<feature type="transmembrane region" description="Helical" evidence="3">
    <location>
        <begin position="17"/>
        <end position="37"/>
    </location>
</feature>
<feature type="transmembrane region" description="Helical" evidence="3">
    <location>
        <begin position="312"/>
        <end position="329"/>
    </location>
</feature>
<sequence>MRVSDGSAFLNWRRCRLFYWLCALCLLTAYLVFQLYTTNLCCWDPEETAETIGVWVGTIGRVFFWTFMIGGIGYWAYEHYSGKFDENKDKKKKDKNKKDDGGDSGSGVSLSTNGKNAVFSPGQTLKRSVSNFYEAFERFCFNHPRFQRLINLIYYIIAFVFLCWVLCQVWPQTVYCLEGRAANIAWTLYWTAFFICLAGAIRTLGAVHKQELEEVEQKKAALEQQKNEESLYNSAQDYTTLPDIVTSEELALYCKNLGVTIPTRPGYEYDPATLVVDPLPDWLLKIDAVLEVFFNGIIQCIRYGGHLWEADSYGFLFGLWYICFVVFLFSAEVAPDLVRRFIWYVIFKYSWLPGFYPWLERFWYEFCWWQNRIVDWSFGGTLFFGCFYLFWLYTYYFPN</sequence>
<geneLocation type="mitochondrion" evidence="5"/>
<evidence type="ECO:0000256" key="3">
    <source>
        <dbReference type="SAM" id="Phobius"/>
    </source>
</evidence>
<keyword evidence="3" id="KW-1133">Transmembrane helix</keyword>
<feature type="transmembrane region" description="Helical" evidence="3">
    <location>
        <begin position="376"/>
        <end position="396"/>
    </location>
</feature>
<accession>A0A0K1HNQ3</accession>